<sequence>MKSTSEQLRKRGMADQFDVDELMDLSYDELIDSINAKSPAKRTAAIRVLYMKFGCSDIKLIQALLERLCVEKSLYTKLEICSVLEKGNAIAAKLMVEYLGKIGSNQYKKLPDRVSKKVSYPLPRDIIARSLARMDKSIFEVLMGVLNLQEKYKIYEVLDAIGFMIFYNRELASLKVFESILGFLKDYSDDYIIVWKSVMCLSAFSYKENIDALEEIKRTYVNHIIKAEAERSIKLIEGLPR</sequence>
<organism evidence="1 2">
    <name type="scientific">Clostridium neuense</name>
    <dbReference type="NCBI Taxonomy" id="1728934"/>
    <lineage>
        <taxon>Bacteria</taxon>
        <taxon>Bacillati</taxon>
        <taxon>Bacillota</taxon>
        <taxon>Clostridia</taxon>
        <taxon>Eubacteriales</taxon>
        <taxon>Clostridiaceae</taxon>
        <taxon>Clostridium</taxon>
    </lineage>
</organism>
<comment type="caution">
    <text evidence="1">The sequence shown here is derived from an EMBL/GenBank/DDBJ whole genome shotgun (WGS) entry which is preliminary data.</text>
</comment>
<name>A0ABW8TC51_9CLOT</name>
<dbReference type="Proteomes" id="UP001623592">
    <property type="component" value="Unassembled WGS sequence"/>
</dbReference>
<gene>
    <name evidence="1" type="ORF">ACJDT4_06235</name>
</gene>
<reference evidence="1 2" key="1">
    <citation type="submission" date="2024-11" db="EMBL/GenBank/DDBJ databases">
        <authorList>
            <person name="Heng Y.C."/>
            <person name="Lim A.C.H."/>
            <person name="Lee J.K.Y."/>
            <person name="Kittelmann S."/>
        </authorList>
    </citation>
    <scope>NUCLEOTIDE SEQUENCE [LARGE SCALE GENOMIC DNA]</scope>
    <source>
        <strain evidence="1 2">WILCCON 0114</strain>
    </source>
</reference>
<dbReference type="SUPFAM" id="SSF48371">
    <property type="entry name" value="ARM repeat"/>
    <property type="match status" value="1"/>
</dbReference>
<accession>A0ABW8TC51</accession>
<dbReference type="EMBL" id="JBJIAA010000004">
    <property type="protein sequence ID" value="MFL0250015.1"/>
    <property type="molecule type" value="Genomic_DNA"/>
</dbReference>
<dbReference type="InterPro" id="IPR016024">
    <property type="entry name" value="ARM-type_fold"/>
</dbReference>
<proteinExistence type="predicted"/>
<keyword evidence="2" id="KW-1185">Reference proteome</keyword>
<evidence type="ECO:0000313" key="1">
    <source>
        <dbReference type="EMBL" id="MFL0250015.1"/>
    </source>
</evidence>
<protein>
    <recommendedName>
        <fullName evidence="3">HEAT repeat domain-containing protein</fullName>
    </recommendedName>
</protein>
<evidence type="ECO:0000313" key="2">
    <source>
        <dbReference type="Proteomes" id="UP001623592"/>
    </source>
</evidence>
<dbReference type="RefSeq" id="WP_406786680.1">
    <property type="nucleotide sequence ID" value="NZ_JBJIAA010000004.1"/>
</dbReference>
<evidence type="ECO:0008006" key="3">
    <source>
        <dbReference type="Google" id="ProtNLM"/>
    </source>
</evidence>